<reference evidence="1 2" key="1">
    <citation type="submission" date="2017-02" db="EMBL/GenBank/DDBJ databases">
        <title>Complete genome sequences of Mycobacterium kansasii strains isolated from rhesus macaques.</title>
        <authorList>
            <person name="Panda A."/>
            <person name="Nagaraj S."/>
            <person name="Zhao X."/>
            <person name="Tettelin H."/>
            <person name="Detolla L.J."/>
        </authorList>
    </citation>
    <scope>NUCLEOTIDE SEQUENCE [LARGE SCALE GENOMIC DNA]</scope>
    <source>
        <strain evidence="1 2">11-3469</strain>
    </source>
</reference>
<accession>A0A1V3XZC2</accession>
<proteinExistence type="predicted"/>
<evidence type="ECO:0000313" key="1">
    <source>
        <dbReference type="EMBL" id="OOK84603.1"/>
    </source>
</evidence>
<dbReference type="AlphaFoldDB" id="A0A1V3XZC2"/>
<sequence>MDYSAAVGKTSVVERRPSHNARSLTVPMLGKLVTTAADGYGCRRSVIHHRYRAVAVQGLNFPIRPANGAKVCTRV</sequence>
<gene>
    <name evidence="1" type="ORF">BZL29_0138</name>
</gene>
<comment type="caution">
    <text evidence="1">The sequence shown here is derived from an EMBL/GenBank/DDBJ whole genome shotgun (WGS) entry which is preliminary data.</text>
</comment>
<protein>
    <submittedName>
        <fullName evidence="1">Uncharacterized protein</fullName>
    </submittedName>
</protein>
<name>A0A1V3XZC2_MYCKA</name>
<organism evidence="1 2">
    <name type="scientific">Mycobacterium kansasii</name>
    <dbReference type="NCBI Taxonomy" id="1768"/>
    <lineage>
        <taxon>Bacteria</taxon>
        <taxon>Bacillati</taxon>
        <taxon>Actinomycetota</taxon>
        <taxon>Actinomycetes</taxon>
        <taxon>Mycobacteriales</taxon>
        <taxon>Mycobacteriaceae</taxon>
        <taxon>Mycobacterium</taxon>
    </lineage>
</organism>
<dbReference type="EMBL" id="MVBN01000001">
    <property type="protein sequence ID" value="OOK84603.1"/>
    <property type="molecule type" value="Genomic_DNA"/>
</dbReference>
<dbReference type="Proteomes" id="UP000188532">
    <property type="component" value="Unassembled WGS sequence"/>
</dbReference>
<evidence type="ECO:0000313" key="2">
    <source>
        <dbReference type="Proteomes" id="UP000188532"/>
    </source>
</evidence>